<organism evidence="2">
    <name type="scientific">Tolypothrix bouteillei VB521301</name>
    <dbReference type="NCBI Taxonomy" id="1479485"/>
    <lineage>
        <taxon>Bacteria</taxon>
        <taxon>Bacillati</taxon>
        <taxon>Cyanobacteriota</taxon>
        <taxon>Cyanophyceae</taxon>
        <taxon>Nostocales</taxon>
        <taxon>Tolypothrichaceae</taxon>
        <taxon>Tolypothrix</taxon>
    </lineage>
</organism>
<name>A0A0C1N7C7_9CYAN</name>
<proteinExistence type="predicted"/>
<dbReference type="Proteomes" id="UP000029738">
    <property type="component" value="Unassembled WGS sequence"/>
</dbReference>
<keyword evidence="3" id="KW-1185">Reference proteome</keyword>
<dbReference type="EMBL" id="JHEG04000002">
    <property type="protein sequence ID" value="KAF3883787.1"/>
    <property type="molecule type" value="Genomic_DNA"/>
</dbReference>
<reference evidence="1" key="2">
    <citation type="submission" date="2019-11" db="EMBL/GenBank/DDBJ databases">
        <title>Improved Assembly of Tolypothrix boutellei genome.</title>
        <authorList>
            <person name="Sarangi A.N."/>
            <person name="Mukherjee M."/>
            <person name="Ghosh S."/>
            <person name="Singh D."/>
            <person name="Das A."/>
            <person name="Kant S."/>
            <person name="Prusty A."/>
            <person name="Tripathy S."/>
        </authorList>
    </citation>
    <scope>NUCLEOTIDE SEQUENCE</scope>
    <source>
        <strain evidence="1">VB521301</strain>
    </source>
</reference>
<dbReference type="STRING" id="1479485.DA73_0228210"/>
<accession>A0A0C1N7C7</accession>
<evidence type="ECO:0000313" key="1">
    <source>
        <dbReference type="EMBL" id="KAF3883787.1"/>
    </source>
</evidence>
<evidence type="ECO:0000313" key="3">
    <source>
        <dbReference type="Proteomes" id="UP000029738"/>
    </source>
</evidence>
<comment type="caution">
    <text evidence="2">The sequence shown here is derived from an EMBL/GenBank/DDBJ whole genome shotgun (WGS) entry which is preliminary data.</text>
</comment>
<protein>
    <submittedName>
        <fullName evidence="2">Uncharacterized protein</fullName>
    </submittedName>
</protein>
<reference evidence="2" key="1">
    <citation type="journal article" date="2015" name="Genome Announc.">
        <title>Draft Genome Sequence of Tolypothrix boutellei Strain VB521301.</title>
        <authorList>
            <person name="Chandrababunaidu M.M."/>
            <person name="Singh D."/>
            <person name="Sen D."/>
            <person name="Bhan S."/>
            <person name="Das S."/>
            <person name="Gupta A."/>
            <person name="Adhikary S.P."/>
            <person name="Tripathy S."/>
        </authorList>
    </citation>
    <scope>NUCLEOTIDE SEQUENCE</scope>
    <source>
        <strain evidence="2">VB521301</strain>
    </source>
</reference>
<dbReference type="EMBL" id="JHEG02000058">
    <property type="protein sequence ID" value="KIE08456.1"/>
    <property type="molecule type" value="Genomic_DNA"/>
</dbReference>
<sequence length="422" mass="48338">MFFVFRPEHMIGLANGTLKQVVSSSGIPLSMVRDANTGHIVGHAVGVITEPFLALPQLIMDSAQMIQVHRGFQKTYEKLDLIQSSLTTINTNISVLQATTALIGVGAVAGLALSAVNLHQILRLREDIKQLKLEVKHGFIDLKKALDDRGKEIINHIDRVAQDIKFEQHRLVMIQAYGKFQAALNLIKTALKTEASIRNTDLATARHLLTDALEQYRNQHLLSETRAAGYLRRVECSWAIDQTIILTYQLQNQPTAVSDRLIQLQEKIRQDSLSVVEQCESEEELDFLFPEIAQICDRDLILLESWQHHVDWIQSLSPDERQLIAKSNNQFDEVYEDNQNTIQIAEPEEISLYDRLKQKSHYLSLRDQLKFMILPNSRKEYETYITQQALATKYKGFAPSNWQELPDLTVANLYWYFKAKKQ</sequence>
<gene>
    <name evidence="2" type="ORF">DA73_0228210</name>
    <name evidence="1" type="ORF">DA73_0400039400</name>
</gene>
<dbReference type="OrthoDB" id="443082at2"/>
<evidence type="ECO:0000313" key="2">
    <source>
        <dbReference type="EMBL" id="KIE08456.1"/>
    </source>
</evidence>
<dbReference type="RefSeq" id="WP_038080774.1">
    <property type="nucleotide sequence ID" value="NZ_JHEG04000002.1"/>
</dbReference>
<dbReference type="AlphaFoldDB" id="A0A0C1N7C7"/>